<accession>A0ABW5NAJ9</accession>
<dbReference type="Proteomes" id="UP001597459">
    <property type="component" value="Unassembled WGS sequence"/>
</dbReference>
<protein>
    <recommendedName>
        <fullName evidence="4">Lipoprotein</fullName>
    </recommendedName>
</protein>
<dbReference type="EMBL" id="JBHULX010000017">
    <property type="protein sequence ID" value="MFD2591219.1"/>
    <property type="molecule type" value="Genomic_DNA"/>
</dbReference>
<evidence type="ECO:0000313" key="3">
    <source>
        <dbReference type="Proteomes" id="UP001597459"/>
    </source>
</evidence>
<evidence type="ECO:0000313" key="2">
    <source>
        <dbReference type="EMBL" id="MFD2591219.1"/>
    </source>
</evidence>
<feature type="chain" id="PRO_5046833954" description="Lipoprotein" evidence="1">
    <location>
        <begin position="28"/>
        <end position="169"/>
    </location>
</feature>
<organism evidence="2 3">
    <name type="scientific">Aquimarina hainanensis</name>
    <dbReference type="NCBI Taxonomy" id="1578017"/>
    <lineage>
        <taxon>Bacteria</taxon>
        <taxon>Pseudomonadati</taxon>
        <taxon>Bacteroidota</taxon>
        <taxon>Flavobacteriia</taxon>
        <taxon>Flavobacteriales</taxon>
        <taxon>Flavobacteriaceae</taxon>
        <taxon>Aquimarina</taxon>
    </lineage>
</organism>
<feature type="signal peptide" evidence="1">
    <location>
        <begin position="1"/>
        <end position="27"/>
    </location>
</feature>
<dbReference type="RefSeq" id="WP_176029212.1">
    <property type="nucleotide sequence ID" value="NZ_JBHSJV010000001.1"/>
</dbReference>
<dbReference type="PROSITE" id="PS51257">
    <property type="entry name" value="PROKAR_LIPOPROTEIN"/>
    <property type="match status" value="1"/>
</dbReference>
<gene>
    <name evidence="2" type="ORF">ACFSTE_10325</name>
</gene>
<sequence length="169" mass="19161">MKFKFAFISLLSIILFLVISCSDTTEIDDTTVTNEYLSLVGTVTHRTATTQELNKLTRPSLKTNCTLDGDTGCSDGASSEFERYVRECTDYPRSWPPSGSVSTFYKSMIYYVDSDSDINLDHYQDELQTHVNQIINSVGSAAYINADIVYFECRDRQNNSCVIQYTVYK</sequence>
<proteinExistence type="predicted"/>
<evidence type="ECO:0000256" key="1">
    <source>
        <dbReference type="SAM" id="SignalP"/>
    </source>
</evidence>
<name>A0ABW5NAJ9_9FLAO</name>
<keyword evidence="3" id="KW-1185">Reference proteome</keyword>
<keyword evidence="1" id="KW-0732">Signal</keyword>
<evidence type="ECO:0008006" key="4">
    <source>
        <dbReference type="Google" id="ProtNLM"/>
    </source>
</evidence>
<comment type="caution">
    <text evidence="2">The sequence shown here is derived from an EMBL/GenBank/DDBJ whole genome shotgun (WGS) entry which is preliminary data.</text>
</comment>
<reference evidence="3" key="1">
    <citation type="journal article" date="2019" name="Int. J. Syst. Evol. Microbiol.">
        <title>The Global Catalogue of Microorganisms (GCM) 10K type strain sequencing project: providing services to taxonomists for standard genome sequencing and annotation.</title>
        <authorList>
            <consortium name="The Broad Institute Genomics Platform"/>
            <consortium name="The Broad Institute Genome Sequencing Center for Infectious Disease"/>
            <person name="Wu L."/>
            <person name="Ma J."/>
        </authorList>
    </citation>
    <scope>NUCLEOTIDE SEQUENCE [LARGE SCALE GENOMIC DNA]</scope>
    <source>
        <strain evidence="3">KCTC 42423</strain>
    </source>
</reference>